<proteinExistence type="inferred from homology"/>
<dbReference type="Gene3D" id="3.30.450.20">
    <property type="entry name" value="PAS domain"/>
    <property type="match status" value="1"/>
</dbReference>
<dbReference type="InterPro" id="IPR033480">
    <property type="entry name" value="sCache_2"/>
</dbReference>
<dbReference type="SMART" id="SM00283">
    <property type="entry name" value="MA"/>
    <property type="match status" value="1"/>
</dbReference>
<dbReference type="PROSITE" id="PS50885">
    <property type="entry name" value="HAMP"/>
    <property type="match status" value="1"/>
</dbReference>
<comment type="caution">
    <text evidence="12">The sequence shown here is derived from an EMBL/GenBank/DDBJ whole genome shotgun (WGS) entry which is preliminary data.</text>
</comment>
<evidence type="ECO:0000256" key="6">
    <source>
        <dbReference type="ARBA" id="ARBA00023224"/>
    </source>
</evidence>
<organism evidence="12 13">
    <name type="scientific">Vibrio sagamiensis NBRC 104589</name>
    <dbReference type="NCBI Taxonomy" id="1219064"/>
    <lineage>
        <taxon>Bacteria</taxon>
        <taxon>Pseudomonadati</taxon>
        <taxon>Pseudomonadota</taxon>
        <taxon>Gammaproteobacteria</taxon>
        <taxon>Vibrionales</taxon>
        <taxon>Vibrionaceae</taxon>
        <taxon>Vibrio</taxon>
    </lineage>
</organism>
<gene>
    <name evidence="12" type="ORF">VSA01S_11490</name>
</gene>
<evidence type="ECO:0000256" key="2">
    <source>
        <dbReference type="ARBA" id="ARBA00022475"/>
    </source>
</evidence>
<dbReference type="Pfam" id="PF00015">
    <property type="entry name" value="MCPsignal"/>
    <property type="match status" value="1"/>
</dbReference>
<dbReference type="InterPro" id="IPR004010">
    <property type="entry name" value="Double_Cache_2"/>
</dbReference>
<dbReference type="PROSITE" id="PS50111">
    <property type="entry name" value="CHEMOTAXIS_TRANSDUC_2"/>
    <property type="match status" value="1"/>
</dbReference>
<keyword evidence="4 9" id="KW-1133">Transmembrane helix</keyword>
<dbReference type="CDD" id="cd06225">
    <property type="entry name" value="HAMP"/>
    <property type="match status" value="1"/>
</dbReference>
<dbReference type="SUPFAM" id="SSF58104">
    <property type="entry name" value="Methyl-accepting chemotaxis protein (MCP) signaling domain"/>
    <property type="match status" value="1"/>
</dbReference>
<dbReference type="GO" id="GO:0004888">
    <property type="term" value="F:transmembrane signaling receptor activity"/>
    <property type="evidence" value="ECO:0007669"/>
    <property type="project" value="InterPro"/>
</dbReference>
<sequence>MYNLNEQRKNSLSEREAKLRAQVEVATSLINYYYQQRAVLGTSDAKQSALEALRSIRYDINNYFWVLTPELKILLHPRKPALEGTDASQIQDGAGKQHWRQMANIANTKQSGFLDYKWKSPKGELKEKISYINLFPEWQWIVGSGLFVADIEEALITDIIKESVVAFSLIFALAILGYFISNNIVGFLNQLCIFTGKVANGDLTVRQHTERKDELGEVSRELDRMLNKLQSTLQAAHDSALQSSVMAQNIAQASEESASSVHNQHAQLEQLSTSMTEMSTTISDVASNAENTSHSTSLVTSHAEKSGQDMHETARTIAEVSQDIATADQMVSELQAGVNEIRAVVSVIRDVSEQTNLLALNAAIEAARAGEQGRGFAVVADEVRNLASRTQKSTDEVQKTIDSLIEQTERTVKAMERSNLKVEVSVEISRSTKSQLESMVSELLHSNDMVAQIAAASEQQGLVAHEMSQNVSTIHLAANEVKQTSQRLAEESQHLAATSEILHDQLKYFKV</sequence>
<evidence type="ECO:0000256" key="3">
    <source>
        <dbReference type="ARBA" id="ARBA00022692"/>
    </source>
</evidence>
<dbReference type="SMART" id="SM01049">
    <property type="entry name" value="Cache_2"/>
    <property type="match status" value="1"/>
</dbReference>
<evidence type="ECO:0000313" key="12">
    <source>
        <dbReference type="EMBL" id="GEM75037.1"/>
    </source>
</evidence>
<comment type="subcellular location">
    <subcellularLocation>
        <location evidence="1">Cell membrane</location>
        <topology evidence="1">Multi-pass membrane protein</topology>
    </subcellularLocation>
</comment>
<dbReference type="CDD" id="cd11386">
    <property type="entry name" value="MCP_signal"/>
    <property type="match status" value="1"/>
</dbReference>
<dbReference type="AlphaFoldDB" id="A0A511QCY7"/>
<dbReference type="Proteomes" id="UP000321922">
    <property type="component" value="Unassembled WGS sequence"/>
</dbReference>
<evidence type="ECO:0000256" key="7">
    <source>
        <dbReference type="ARBA" id="ARBA00029447"/>
    </source>
</evidence>
<evidence type="ECO:0000256" key="9">
    <source>
        <dbReference type="SAM" id="Phobius"/>
    </source>
</evidence>
<feature type="domain" description="Methyl-accepting transducer" evidence="10">
    <location>
        <begin position="239"/>
        <end position="475"/>
    </location>
</feature>
<keyword evidence="13" id="KW-1185">Reference proteome</keyword>
<dbReference type="PANTHER" id="PTHR32089:SF120">
    <property type="entry name" value="METHYL-ACCEPTING CHEMOTAXIS PROTEIN TLPQ"/>
    <property type="match status" value="1"/>
</dbReference>
<comment type="similarity">
    <text evidence="7">Belongs to the methyl-accepting chemotaxis (MCP) protein family.</text>
</comment>
<evidence type="ECO:0000256" key="8">
    <source>
        <dbReference type="PROSITE-ProRule" id="PRU00284"/>
    </source>
</evidence>
<name>A0A511QCY7_9VIBR</name>
<protein>
    <submittedName>
        <fullName evidence="12">Methyl-accepting chemotaxis protein</fullName>
    </submittedName>
</protein>
<evidence type="ECO:0000313" key="13">
    <source>
        <dbReference type="Proteomes" id="UP000321922"/>
    </source>
</evidence>
<dbReference type="PRINTS" id="PR00260">
    <property type="entry name" value="CHEMTRNSDUCR"/>
</dbReference>
<dbReference type="PANTHER" id="PTHR32089">
    <property type="entry name" value="METHYL-ACCEPTING CHEMOTAXIS PROTEIN MCPB"/>
    <property type="match status" value="1"/>
</dbReference>
<dbReference type="EMBL" id="BJXJ01000008">
    <property type="protein sequence ID" value="GEM75037.1"/>
    <property type="molecule type" value="Genomic_DNA"/>
</dbReference>
<feature type="transmembrane region" description="Helical" evidence="9">
    <location>
        <begin position="164"/>
        <end position="181"/>
    </location>
</feature>
<dbReference type="GO" id="GO:0006935">
    <property type="term" value="P:chemotaxis"/>
    <property type="evidence" value="ECO:0007669"/>
    <property type="project" value="InterPro"/>
</dbReference>
<feature type="domain" description="HAMP" evidence="11">
    <location>
        <begin position="195"/>
        <end position="234"/>
    </location>
</feature>
<keyword evidence="3 9" id="KW-0812">Transmembrane</keyword>
<evidence type="ECO:0000259" key="10">
    <source>
        <dbReference type="PROSITE" id="PS50111"/>
    </source>
</evidence>
<dbReference type="FunFam" id="1.10.287.950:FF:000001">
    <property type="entry name" value="Methyl-accepting chemotaxis sensory transducer"/>
    <property type="match status" value="1"/>
</dbReference>
<dbReference type="GO" id="GO:0005886">
    <property type="term" value="C:plasma membrane"/>
    <property type="evidence" value="ECO:0007669"/>
    <property type="project" value="UniProtKB-SubCell"/>
</dbReference>
<keyword evidence="6 8" id="KW-0807">Transducer</keyword>
<dbReference type="InterPro" id="IPR004089">
    <property type="entry name" value="MCPsignal_dom"/>
</dbReference>
<dbReference type="InterPro" id="IPR003660">
    <property type="entry name" value="HAMP_dom"/>
</dbReference>
<evidence type="ECO:0000256" key="1">
    <source>
        <dbReference type="ARBA" id="ARBA00004651"/>
    </source>
</evidence>
<keyword evidence="2" id="KW-1003">Cell membrane</keyword>
<dbReference type="GO" id="GO:0007165">
    <property type="term" value="P:signal transduction"/>
    <property type="evidence" value="ECO:0007669"/>
    <property type="project" value="UniProtKB-KW"/>
</dbReference>
<keyword evidence="5 9" id="KW-0472">Membrane</keyword>
<accession>A0A511QCY7</accession>
<evidence type="ECO:0000256" key="5">
    <source>
        <dbReference type="ARBA" id="ARBA00023136"/>
    </source>
</evidence>
<dbReference type="InterPro" id="IPR004090">
    <property type="entry name" value="Chemotax_Me-accpt_rcpt"/>
</dbReference>
<reference evidence="12 13" key="1">
    <citation type="submission" date="2019-07" db="EMBL/GenBank/DDBJ databases">
        <title>Whole genome shotgun sequence of Vibrio sagamiensis NBRC 104589.</title>
        <authorList>
            <person name="Hosoyama A."/>
            <person name="Uohara A."/>
            <person name="Ohji S."/>
            <person name="Ichikawa N."/>
        </authorList>
    </citation>
    <scope>NUCLEOTIDE SEQUENCE [LARGE SCALE GENOMIC DNA]</scope>
    <source>
        <strain evidence="12 13">NBRC 104589</strain>
    </source>
</reference>
<dbReference type="Pfam" id="PF08269">
    <property type="entry name" value="dCache_2"/>
    <property type="match status" value="1"/>
</dbReference>
<dbReference type="Gene3D" id="1.10.287.950">
    <property type="entry name" value="Methyl-accepting chemotaxis protein"/>
    <property type="match status" value="1"/>
</dbReference>
<evidence type="ECO:0000259" key="11">
    <source>
        <dbReference type="PROSITE" id="PS50885"/>
    </source>
</evidence>
<evidence type="ECO:0000256" key="4">
    <source>
        <dbReference type="ARBA" id="ARBA00022989"/>
    </source>
</evidence>